<dbReference type="SUPFAM" id="SSF48613">
    <property type="entry name" value="Heme oxygenase-like"/>
    <property type="match status" value="1"/>
</dbReference>
<feature type="compositionally biased region" description="Acidic residues" evidence="1">
    <location>
        <begin position="492"/>
        <end position="510"/>
    </location>
</feature>
<sequence length="945" mass="106098">MDPLLFPPILCSLSPTFHTAPLSCRDGFRTRYRLCLPLLVLLVCYPTFAVARRWFPGPVSSFPFLGSFQNQSNPWNYPLPAEVRDETLFWPRGLAPQSERGDRSSPLGHALSGRKAPQKANSARATENPAESATEIASSFSSTWSDRQHPEGPSSRCTDRIPFFRRGAGSGLWPSMRRREQVTFEGSSRPHALSCLSLGLVPVAAVLALVTSLCRSAPGAQGRIRPVARCAGRLREGALLTEATHCVWSSPGGLSFLSPRSCVALFSPSCFLASTASAPVRLSLARLHSVAADFALAGTETTARAGERRTQLCMTRSRSKPIYRAPHPGLKQLILREKFWTRFDPNRNKLVHTPEYQELLVAERRRALQRKVDTLANGDHEGGDPEGLEKGGAARDRQASRLSAYLTDPKEEHVELSAEQKRAMHRREVGYLQQQPKFRQKKWGSGRFRKEEGYLFRLLESHRKKLREHEMRKRQRQLAAARLTELSQALSGDDDCAEGQETDTEETLTVEEERQRRKIVEANKDLSYSFVITQVVPCLARVEKRRLRGAVEAWHHRMERSPNRGEAEMGESDPASLLHQVQRLHQKKNLYKGPQQVLSVYEQQQMLLGNVGFVDPLAERKRRSGAGRHEEDERFLGRLRLAAARTRSIYLQFLVDLHFIFTSFEEFLTDGLEALLNAPRSAQDGSDAPEETRETREAGRDEEGGDVASHGSPSDAGERGERWRNRQQLEEFVSTLSFQRGVRSADDVFAMCHLLKRNPPAPSAEAQVFILRLADLMQKDFIRALSRIYHFHKEWSVAGRFFLAAVTTRQQLLPKKLKLTMWDADTDSLELAIDVVSLSWTPAEKDAFLDELQFADADAEAALAQPLLDGIRAGLHAVMEDENLKRRKRRPQKREKGIDADGSNAEESPEGEVRGEITLGENHGSSKEESRNEEGAWSEGAGDSA</sequence>
<proteinExistence type="predicted"/>
<dbReference type="EMBL" id="LN714482">
    <property type="protein sequence ID" value="CEL66929.1"/>
    <property type="molecule type" value="Genomic_DNA"/>
</dbReference>
<dbReference type="AlphaFoldDB" id="A0A0F7UAM3"/>
<reference evidence="2" key="1">
    <citation type="journal article" date="2015" name="PLoS ONE">
        <title>Comprehensive Evaluation of Toxoplasma gondii VEG and Neospora caninum LIV Genomes with Tachyzoite Stage Transcriptome and Proteome Defines Novel Transcript Features.</title>
        <authorList>
            <person name="Ramaprasad A."/>
            <person name="Mourier T."/>
            <person name="Naeem R."/>
            <person name="Malas T.B."/>
            <person name="Moussa E."/>
            <person name="Panigrahi A."/>
            <person name="Vermont S.J."/>
            <person name="Otto T.D."/>
            <person name="Wastling J."/>
            <person name="Pain A."/>
        </authorList>
    </citation>
    <scope>NUCLEOTIDE SEQUENCE</scope>
    <source>
        <strain evidence="2">Liverpool</strain>
    </source>
</reference>
<organism evidence="2">
    <name type="scientific">Neospora caninum (strain Liverpool)</name>
    <dbReference type="NCBI Taxonomy" id="572307"/>
    <lineage>
        <taxon>Eukaryota</taxon>
        <taxon>Sar</taxon>
        <taxon>Alveolata</taxon>
        <taxon>Apicomplexa</taxon>
        <taxon>Conoidasida</taxon>
        <taxon>Coccidia</taxon>
        <taxon>Eucoccidiorida</taxon>
        <taxon>Eimeriorina</taxon>
        <taxon>Sarcocystidae</taxon>
        <taxon>Neospora</taxon>
    </lineage>
</organism>
<feature type="region of interest" description="Disordered" evidence="1">
    <location>
        <begin position="375"/>
        <end position="399"/>
    </location>
</feature>
<evidence type="ECO:0000256" key="1">
    <source>
        <dbReference type="SAM" id="MobiDB-lite"/>
    </source>
</evidence>
<protein>
    <submittedName>
        <fullName evidence="2">Uncharacterized protein</fullName>
    </submittedName>
</protein>
<name>A0A0F7UAM3_NEOCL</name>
<feature type="region of interest" description="Disordered" evidence="1">
    <location>
        <begin position="679"/>
        <end position="721"/>
    </location>
</feature>
<dbReference type="Gene3D" id="1.20.910.10">
    <property type="entry name" value="Heme oxygenase-like"/>
    <property type="match status" value="1"/>
</dbReference>
<feature type="region of interest" description="Disordered" evidence="1">
    <location>
        <begin position="489"/>
        <end position="512"/>
    </location>
</feature>
<feature type="compositionally biased region" description="Polar residues" evidence="1">
    <location>
        <begin position="119"/>
        <end position="145"/>
    </location>
</feature>
<feature type="compositionally biased region" description="Basic and acidic residues" evidence="1">
    <location>
        <begin position="924"/>
        <end position="934"/>
    </location>
</feature>
<feature type="compositionally biased region" description="Basic and acidic residues" evidence="1">
    <location>
        <begin position="690"/>
        <end position="702"/>
    </location>
</feature>
<dbReference type="InterPro" id="IPR016084">
    <property type="entry name" value="Haem_Oase-like_multi-hlx"/>
</dbReference>
<feature type="region of interest" description="Disordered" evidence="1">
    <location>
        <begin position="94"/>
        <end position="160"/>
    </location>
</feature>
<accession>A0A0F7UAM3</accession>
<evidence type="ECO:0000313" key="2">
    <source>
        <dbReference type="EMBL" id="CEL66929.1"/>
    </source>
</evidence>
<gene>
    <name evidence="2" type="ORF">BN1204_027340</name>
</gene>
<feature type="region of interest" description="Disordered" evidence="1">
    <location>
        <begin position="883"/>
        <end position="945"/>
    </location>
</feature>